<keyword evidence="8" id="KW-0496">Mitochondrion</keyword>
<accession>A0A0G4J6F9</accession>
<evidence type="ECO:0000256" key="1">
    <source>
        <dbReference type="ARBA" id="ARBA00022723"/>
    </source>
</evidence>
<evidence type="ECO:0000256" key="4">
    <source>
        <dbReference type="PROSITE-ProRule" id="PRU00723"/>
    </source>
</evidence>
<feature type="region of interest" description="Disordered" evidence="5">
    <location>
        <begin position="197"/>
        <end position="237"/>
    </location>
</feature>
<dbReference type="Gene3D" id="4.10.1000.10">
    <property type="entry name" value="Zinc finger, CCCH-type"/>
    <property type="match status" value="1"/>
</dbReference>
<dbReference type="InterPro" id="IPR000571">
    <property type="entry name" value="Znf_CCCH"/>
</dbReference>
<feature type="region of interest" description="Disordered" evidence="5">
    <location>
        <begin position="1"/>
        <end position="33"/>
    </location>
</feature>
<keyword evidence="3 4" id="KW-0862">Zinc</keyword>
<dbReference type="InterPro" id="IPR013730">
    <property type="entry name" value="Fyv7/TAP26"/>
</dbReference>
<evidence type="ECO:0000256" key="5">
    <source>
        <dbReference type="SAM" id="MobiDB-lite"/>
    </source>
</evidence>
<feature type="compositionally biased region" description="Basic and acidic residues" evidence="5">
    <location>
        <begin position="197"/>
        <end position="218"/>
    </location>
</feature>
<dbReference type="Pfam" id="PF08524">
    <property type="entry name" value="rRNA_processing"/>
    <property type="match status" value="1"/>
</dbReference>
<dbReference type="EMBL" id="CDSF01000144">
    <property type="protein sequence ID" value="CEP03168.1"/>
    <property type="molecule type" value="Genomic_DNA"/>
</dbReference>
<name>A0A0G4J6F9_PLABS</name>
<keyword evidence="2 4" id="KW-0863">Zinc-finger</keyword>
<feature type="compositionally biased region" description="Basic residues" evidence="5">
    <location>
        <begin position="20"/>
        <end position="32"/>
    </location>
</feature>
<reference evidence="7 9" key="1">
    <citation type="submission" date="2015-02" db="EMBL/GenBank/DDBJ databases">
        <authorList>
            <person name="Chooi Y.-H."/>
        </authorList>
    </citation>
    <scope>NUCLEOTIDE SEQUENCE [LARGE SCALE GENOMIC DNA]</scope>
    <source>
        <strain evidence="7">E3</strain>
    </source>
</reference>
<proteinExistence type="predicted"/>
<evidence type="ECO:0000259" key="6">
    <source>
        <dbReference type="PROSITE" id="PS50103"/>
    </source>
</evidence>
<keyword evidence="1 4" id="KW-0479">Metal-binding</keyword>
<evidence type="ECO:0000256" key="2">
    <source>
        <dbReference type="ARBA" id="ARBA00022771"/>
    </source>
</evidence>
<dbReference type="InterPro" id="IPR036855">
    <property type="entry name" value="Znf_CCCH_sf"/>
</dbReference>
<dbReference type="SUPFAM" id="SSF90229">
    <property type="entry name" value="CCCH zinc finger"/>
    <property type="match status" value="1"/>
</dbReference>
<feature type="compositionally biased region" description="Basic and acidic residues" evidence="5">
    <location>
        <begin position="1"/>
        <end position="10"/>
    </location>
</feature>
<evidence type="ECO:0000313" key="8">
    <source>
        <dbReference type="EMBL" id="SPQ95413.1"/>
    </source>
</evidence>
<reference evidence="8 10" key="2">
    <citation type="submission" date="2018-03" db="EMBL/GenBank/DDBJ databases">
        <authorList>
            <person name="Fogelqvist J."/>
        </authorList>
    </citation>
    <scope>NUCLEOTIDE SEQUENCE [LARGE SCALE GENOMIC DNA]</scope>
</reference>
<evidence type="ECO:0000313" key="10">
    <source>
        <dbReference type="Proteomes" id="UP000290189"/>
    </source>
</evidence>
<dbReference type="AlphaFoldDB" id="A0A0G4J6F9"/>
<evidence type="ECO:0000313" key="9">
    <source>
        <dbReference type="Proteomes" id="UP000039324"/>
    </source>
</evidence>
<dbReference type="GO" id="GO:0008270">
    <property type="term" value="F:zinc ion binding"/>
    <property type="evidence" value="ECO:0007669"/>
    <property type="project" value="UniProtKB-KW"/>
</dbReference>
<evidence type="ECO:0000313" key="7">
    <source>
        <dbReference type="EMBL" id="CEP03168.1"/>
    </source>
</evidence>
<geneLocation type="mitochondrion" evidence="8"/>
<organism evidence="7 9">
    <name type="scientific">Plasmodiophora brassicae</name>
    <name type="common">Clubroot disease agent</name>
    <dbReference type="NCBI Taxonomy" id="37360"/>
    <lineage>
        <taxon>Eukaryota</taxon>
        <taxon>Sar</taxon>
        <taxon>Rhizaria</taxon>
        <taxon>Endomyxa</taxon>
        <taxon>Phytomyxea</taxon>
        <taxon>Plasmodiophorida</taxon>
        <taxon>Plasmodiophoridae</taxon>
        <taxon>Plasmodiophora</taxon>
    </lineage>
</organism>
<evidence type="ECO:0000256" key="3">
    <source>
        <dbReference type="ARBA" id="ARBA00022833"/>
    </source>
</evidence>
<feature type="zinc finger region" description="C3H1-type" evidence="4">
    <location>
        <begin position="143"/>
        <end position="171"/>
    </location>
</feature>
<dbReference type="OrthoDB" id="10253329at2759"/>
<protein>
    <recommendedName>
        <fullName evidence="6">C3H1-type domain-containing protein</fullName>
    </recommendedName>
</protein>
<dbReference type="Proteomes" id="UP000290189">
    <property type="component" value="Unassembled WGS sequence"/>
</dbReference>
<dbReference type="Proteomes" id="UP000039324">
    <property type="component" value="Unassembled WGS sequence"/>
</dbReference>
<gene>
    <name evidence="7" type="ORF">PBRA_002928</name>
    <name evidence="8" type="ORF">PLBR_LOCUS2628</name>
</gene>
<feature type="zinc finger region" description="C3H1-type" evidence="4">
    <location>
        <begin position="113"/>
        <end position="141"/>
    </location>
</feature>
<dbReference type="SMART" id="SM00356">
    <property type="entry name" value="ZnF_C3H1"/>
    <property type="match status" value="2"/>
</dbReference>
<sequence length="254" mass="28692">MTTDAAERQRKAIGLQTLLRKGRRHDPKKAKKDKYYAKARLLRSYHTMLKRELPESSAPAAGHTIGISHRVEEKDHQGDRGDDAEAGEVDMVSADDDHPHHGEGVADSANAADDNRVVCKFYTSAKGCKRGMACEFRHVGTPIKKIRVCRFYTSRTGCRSGSKCMFVHEGTPQVVVHDEPVRSSMIATWEKKQDEIEEAQRQAKEEAEAKRKAVDEKRSQRKVQTSRLRQRTERGQPVMKGIINNLLDKIQTGM</sequence>
<keyword evidence="9" id="KW-1185">Reference proteome</keyword>
<feature type="domain" description="C3H1-type" evidence="6">
    <location>
        <begin position="113"/>
        <end position="141"/>
    </location>
</feature>
<dbReference type="PROSITE" id="PS50103">
    <property type="entry name" value="ZF_C3H1"/>
    <property type="match status" value="2"/>
</dbReference>
<feature type="domain" description="C3H1-type" evidence="6">
    <location>
        <begin position="143"/>
        <end position="171"/>
    </location>
</feature>
<dbReference type="EMBL" id="OVEO01000004">
    <property type="protein sequence ID" value="SPQ95413.1"/>
    <property type="molecule type" value="Genomic_DNA"/>
</dbReference>